<dbReference type="PANTHER" id="PTHR32154">
    <property type="entry name" value="PYRUVATE-FLAVODOXIN OXIDOREDUCTASE-RELATED"/>
    <property type="match status" value="1"/>
</dbReference>
<name>A0ABX1PE26_9CYAN</name>
<protein>
    <submittedName>
        <fullName evidence="11">Pyruvate:ferredoxin (Flavodoxin) oxidoreductase</fullName>
    </submittedName>
</protein>
<dbReference type="NCBIfam" id="TIGR02176">
    <property type="entry name" value="pyruv_ox_red"/>
    <property type="match status" value="1"/>
</dbReference>
<dbReference type="Pfam" id="PF01855">
    <property type="entry name" value="POR_N"/>
    <property type="match status" value="1"/>
</dbReference>
<dbReference type="Gene3D" id="3.40.920.10">
    <property type="entry name" value="Pyruvate-ferredoxin oxidoreductase, PFOR, domain III"/>
    <property type="match status" value="1"/>
</dbReference>
<comment type="caution">
    <text evidence="11">The sequence shown here is derived from an EMBL/GenBank/DDBJ whole genome shotgun (WGS) entry which is preliminary data.</text>
</comment>
<comment type="similarity">
    <text evidence="1">Belongs to the pyruvate:ferredoxin/flavodoxin oxidoreductase family.</text>
</comment>
<keyword evidence="4" id="KW-0560">Oxidoreductase</keyword>
<feature type="domain" description="Pyruvate flavodoxin/ferredoxin oxidoreductase pyrimidine binding" evidence="9">
    <location>
        <begin position="17"/>
        <end position="247"/>
    </location>
</feature>
<feature type="non-terminal residue" evidence="11">
    <location>
        <position position="569"/>
    </location>
</feature>
<dbReference type="PANTHER" id="PTHR32154:SF0">
    <property type="entry name" value="PYRUVATE-FLAVODOXIN OXIDOREDUCTASE-RELATED"/>
    <property type="match status" value="1"/>
</dbReference>
<evidence type="ECO:0000259" key="9">
    <source>
        <dbReference type="Pfam" id="PF01855"/>
    </source>
</evidence>
<feature type="domain" description="Pyruvate/ketoisovalerate oxidoreductase catalytic" evidence="8">
    <location>
        <begin position="435"/>
        <end position="569"/>
    </location>
</feature>
<accession>A0ABX1PE26</accession>
<dbReference type="InterPro" id="IPR033412">
    <property type="entry name" value="PFOR_II"/>
</dbReference>
<evidence type="ECO:0000256" key="4">
    <source>
        <dbReference type="ARBA" id="ARBA00023002"/>
    </source>
</evidence>
<evidence type="ECO:0000313" key="12">
    <source>
        <dbReference type="Proteomes" id="UP000718564"/>
    </source>
</evidence>
<organism evidence="11 12">
    <name type="scientific">Brasilonema bromeliae SPC951</name>
    <dbReference type="NCBI Taxonomy" id="385972"/>
    <lineage>
        <taxon>Bacteria</taxon>
        <taxon>Bacillati</taxon>
        <taxon>Cyanobacteriota</taxon>
        <taxon>Cyanophyceae</taxon>
        <taxon>Nostocales</taxon>
        <taxon>Scytonemataceae</taxon>
        <taxon>Brasilonema</taxon>
        <taxon>Bromeliae group (in: Brasilonema)</taxon>
    </lineage>
</organism>
<keyword evidence="5" id="KW-0411">Iron-sulfur</keyword>
<dbReference type="CDD" id="cd07034">
    <property type="entry name" value="TPP_PYR_PFOR_IOR-alpha_like"/>
    <property type="match status" value="1"/>
</dbReference>
<dbReference type="InterPro" id="IPR009014">
    <property type="entry name" value="Transketo_C/PFOR_II"/>
</dbReference>
<keyword evidence="6" id="KW-0535">Nitrogen fixation</keyword>
<dbReference type="SUPFAM" id="SSF52922">
    <property type="entry name" value="TK C-terminal domain-like"/>
    <property type="match status" value="1"/>
</dbReference>
<dbReference type="RefSeq" id="WP_169157900.1">
    <property type="nucleotide sequence ID" value="NZ_CAWPJE010000304.1"/>
</dbReference>
<dbReference type="Pfam" id="PF01558">
    <property type="entry name" value="POR"/>
    <property type="match status" value="1"/>
</dbReference>
<sequence length="569" mass="62563">MKKTFATIDGNEAVARVAYRLNEVIAIYPITPSSSMGEWADTWSSEERPNVWGTIPRVVAMQSEGGAAAAVHGALQTGSLTTTFTSSQGLLLMIPNLYKIAGELTSAVIHVAARSLATHALSIFGDHSDVMAARATGFALLCSASVQESQDFALIAQAVTLQARVPFMHFFDGFRTSHEIQKVQLLEDSDLQALIDEELVFAHRDRALTPDHPVLRGTAQNPDVYFQSRESINPYYNVCPDIVQQAMDKFGEITGRYYRIFEYHGAPDAEEVIVIMGSGCETVHETVDNLIARGKKVGVVKVRLFRPFDIKRFVEVLPASVKAIAVLDRTKEPGSAGEPLYLDVVTAVHEEWLDRQRGSGRISTPKIIGGRYGLSSKEFTPAMVLAVFENLTQAKSKNHFTIGINDDVSHTSLPFDADFSIEPDNVVRAMFYGLGSDGTVGANKNSIKIIGEQTDNYAQGYFVYDSKKSGSITVSHLRFGSQPIRSTFLISQANFIGCHQWVFVERIDVLKAAVVGGTFLLNSPYDADTVWEHLPVEVQQQIISKQLKFYVINANQVARESGMGGRINT</sequence>
<reference evidence="11 12" key="1">
    <citation type="submission" date="2018-06" db="EMBL/GenBank/DDBJ databases">
        <title>Comparative genomics of Brasilonema spp. strains.</title>
        <authorList>
            <person name="Alvarenga D.O."/>
            <person name="Fiore M.F."/>
            <person name="Varani A.M."/>
        </authorList>
    </citation>
    <scope>NUCLEOTIDE SEQUENCE [LARGE SCALE GENOMIC DNA]</scope>
    <source>
        <strain evidence="11 12">SPC951</strain>
    </source>
</reference>
<evidence type="ECO:0000256" key="3">
    <source>
        <dbReference type="ARBA" id="ARBA00022723"/>
    </source>
</evidence>
<dbReference type="InterPro" id="IPR050722">
    <property type="entry name" value="Pyruvate:ferred/Flavod_OxRd"/>
</dbReference>
<dbReference type="SUPFAM" id="SSF53323">
    <property type="entry name" value="Pyruvate-ferredoxin oxidoreductase, PFOR, domain III"/>
    <property type="match status" value="1"/>
</dbReference>
<keyword evidence="2" id="KW-0004">4Fe-4S</keyword>
<evidence type="ECO:0000256" key="5">
    <source>
        <dbReference type="ARBA" id="ARBA00023014"/>
    </source>
</evidence>
<evidence type="ECO:0000256" key="2">
    <source>
        <dbReference type="ARBA" id="ARBA00022485"/>
    </source>
</evidence>
<dbReference type="Proteomes" id="UP000718564">
    <property type="component" value="Unassembled WGS sequence"/>
</dbReference>
<dbReference type="Gene3D" id="3.40.50.920">
    <property type="match status" value="1"/>
</dbReference>
<keyword evidence="2" id="KW-0408">Iron</keyword>
<dbReference type="Gene3D" id="3.40.50.970">
    <property type="match status" value="1"/>
</dbReference>
<gene>
    <name evidence="11" type="primary">nifJ</name>
    <name evidence="11" type="ORF">DP116_26010</name>
</gene>
<evidence type="ECO:0000256" key="1">
    <source>
        <dbReference type="ARBA" id="ARBA00009032"/>
    </source>
</evidence>
<comment type="catalytic activity">
    <reaction evidence="7">
        <text>oxidized [flavodoxin] + pyruvate + CoA + 2 H(+) = reduced [flavodoxin] + acetyl-CoA + CO2</text>
        <dbReference type="Rhea" id="RHEA:44140"/>
        <dbReference type="Rhea" id="RHEA-COMP:10622"/>
        <dbReference type="Rhea" id="RHEA-COMP:10623"/>
        <dbReference type="ChEBI" id="CHEBI:15361"/>
        <dbReference type="ChEBI" id="CHEBI:15378"/>
        <dbReference type="ChEBI" id="CHEBI:16526"/>
        <dbReference type="ChEBI" id="CHEBI:57287"/>
        <dbReference type="ChEBI" id="CHEBI:57288"/>
        <dbReference type="ChEBI" id="CHEBI:57618"/>
        <dbReference type="ChEBI" id="CHEBI:58210"/>
    </reaction>
</comment>
<evidence type="ECO:0000259" key="8">
    <source>
        <dbReference type="Pfam" id="PF01558"/>
    </source>
</evidence>
<feature type="domain" description="Pyruvate:ferredoxin oxidoreductase core" evidence="10">
    <location>
        <begin position="269"/>
        <end position="351"/>
    </location>
</feature>
<evidence type="ECO:0000313" key="11">
    <source>
        <dbReference type="EMBL" id="NMG22710.1"/>
    </source>
</evidence>
<dbReference type="InterPro" id="IPR002869">
    <property type="entry name" value="Pyrv_flavodox_OxRed_cen"/>
</dbReference>
<dbReference type="InterPro" id="IPR029061">
    <property type="entry name" value="THDP-binding"/>
</dbReference>
<evidence type="ECO:0000256" key="7">
    <source>
        <dbReference type="ARBA" id="ARBA00048963"/>
    </source>
</evidence>
<dbReference type="EMBL" id="QMEB01000300">
    <property type="protein sequence ID" value="NMG22710.1"/>
    <property type="molecule type" value="Genomic_DNA"/>
</dbReference>
<dbReference type="Pfam" id="PF17147">
    <property type="entry name" value="PFOR_II"/>
    <property type="match status" value="1"/>
</dbReference>
<dbReference type="InterPro" id="IPR019752">
    <property type="entry name" value="Pyrv/ketoisovalerate_OxRed_cat"/>
</dbReference>
<keyword evidence="11" id="KW-0670">Pyruvate</keyword>
<evidence type="ECO:0000259" key="10">
    <source>
        <dbReference type="Pfam" id="PF17147"/>
    </source>
</evidence>
<dbReference type="SUPFAM" id="SSF52518">
    <property type="entry name" value="Thiamin diphosphate-binding fold (THDP-binding)"/>
    <property type="match status" value="1"/>
</dbReference>
<keyword evidence="12" id="KW-1185">Reference proteome</keyword>
<proteinExistence type="inferred from homology"/>
<keyword evidence="3" id="KW-0479">Metal-binding</keyword>
<evidence type="ECO:0000256" key="6">
    <source>
        <dbReference type="ARBA" id="ARBA00023231"/>
    </source>
</evidence>
<dbReference type="InterPro" id="IPR011895">
    <property type="entry name" value="Pyrv_flavodox_OxRed"/>
</dbReference>
<dbReference type="InterPro" id="IPR002880">
    <property type="entry name" value="Pyrv_Fd/Flavodoxin_OxRdtase_N"/>
</dbReference>